<protein>
    <submittedName>
        <fullName evidence="4">Uncharacterized protein</fullName>
    </submittedName>
</protein>
<keyword evidence="2" id="KW-1015">Disulfide bond</keyword>
<dbReference type="PANTHER" id="PTHR31614">
    <property type="entry name" value="PROTEIN DOWNSTREAM OF FLC-RELATED"/>
    <property type="match status" value="1"/>
</dbReference>
<evidence type="ECO:0000256" key="2">
    <source>
        <dbReference type="ARBA" id="ARBA00023157"/>
    </source>
</evidence>
<feature type="signal peptide" evidence="3">
    <location>
        <begin position="1"/>
        <end position="25"/>
    </location>
</feature>
<name>A0A9W7JKY8_HIBTR</name>
<accession>A0A9W7JKY8</accession>
<keyword evidence="5" id="KW-1185">Reference proteome</keyword>
<gene>
    <name evidence="4" type="ORF">HRI_005053600</name>
</gene>
<evidence type="ECO:0000313" key="4">
    <source>
        <dbReference type="EMBL" id="GMJ13844.1"/>
    </source>
</evidence>
<dbReference type="EMBL" id="BSYR01000065">
    <property type="protein sequence ID" value="GMJ13844.1"/>
    <property type="molecule type" value="Genomic_DNA"/>
</dbReference>
<dbReference type="Pfam" id="PF01190">
    <property type="entry name" value="Pollen_Ole_e_1"/>
    <property type="match status" value="1"/>
</dbReference>
<comment type="similarity">
    <text evidence="1">Belongs to the Ole e I family.</text>
</comment>
<dbReference type="Proteomes" id="UP001165190">
    <property type="component" value="Unassembled WGS sequence"/>
</dbReference>
<evidence type="ECO:0000256" key="1">
    <source>
        <dbReference type="ARBA" id="ARBA00010049"/>
    </source>
</evidence>
<dbReference type="InterPro" id="IPR006041">
    <property type="entry name" value="Pollen_Ole_e1_allergen"/>
</dbReference>
<evidence type="ECO:0000256" key="3">
    <source>
        <dbReference type="SAM" id="SignalP"/>
    </source>
</evidence>
<sequence>MGKAYAISFLFFTICIWSSLNFAEGRGAVKRNKFTVIGHVYCDTCRVEFETKISQPIAGATVKLECRNRSDESPTYNSPEIVTGSSGVYIIEVVGDYEDSDCEVGLVKSPRVDCNEMTEDWRKARVVLTGLDGISGNIRYANNLGFKKKKALPECKNVLTKMGYYELRDELGNEASA</sequence>
<comment type="caution">
    <text evidence="4">The sequence shown here is derived from an EMBL/GenBank/DDBJ whole genome shotgun (WGS) entry which is preliminary data.</text>
</comment>
<organism evidence="4 5">
    <name type="scientific">Hibiscus trionum</name>
    <name type="common">Flower of an hour</name>
    <dbReference type="NCBI Taxonomy" id="183268"/>
    <lineage>
        <taxon>Eukaryota</taxon>
        <taxon>Viridiplantae</taxon>
        <taxon>Streptophyta</taxon>
        <taxon>Embryophyta</taxon>
        <taxon>Tracheophyta</taxon>
        <taxon>Spermatophyta</taxon>
        <taxon>Magnoliopsida</taxon>
        <taxon>eudicotyledons</taxon>
        <taxon>Gunneridae</taxon>
        <taxon>Pentapetalae</taxon>
        <taxon>rosids</taxon>
        <taxon>malvids</taxon>
        <taxon>Malvales</taxon>
        <taxon>Malvaceae</taxon>
        <taxon>Malvoideae</taxon>
        <taxon>Hibiscus</taxon>
    </lineage>
</organism>
<reference evidence="4" key="1">
    <citation type="submission" date="2023-05" db="EMBL/GenBank/DDBJ databases">
        <title>Genome and transcriptome analyses reveal genes involved in the formation of fine ridges on petal epidermal cells in Hibiscus trionum.</title>
        <authorList>
            <person name="Koshimizu S."/>
            <person name="Masuda S."/>
            <person name="Ishii T."/>
            <person name="Shirasu K."/>
            <person name="Hoshino A."/>
            <person name="Arita M."/>
        </authorList>
    </citation>
    <scope>NUCLEOTIDE SEQUENCE</scope>
    <source>
        <strain evidence="4">Hamamatsu line</strain>
    </source>
</reference>
<proteinExistence type="inferred from homology"/>
<dbReference type="PANTHER" id="PTHR31614:SF20">
    <property type="entry name" value="POLLEN PROTEIN OLE E I-LIKE PROTEIN"/>
    <property type="match status" value="1"/>
</dbReference>
<evidence type="ECO:0000313" key="5">
    <source>
        <dbReference type="Proteomes" id="UP001165190"/>
    </source>
</evidence>
<keyword evidence="3" id="KW-0732">Signal</keyword>
<feature type="chain" id="PRO_5040812525" evidence="3">
    <location>
        <begin position="26"/>
        <end position="177"/>
    </location>
</feature>
<dbReference type="AlphaFoldDB" id="A0A9W7JKY8"/>
<dbReference type="OrthoDB" id="1888725at2759"/>